<comment type="caution">
    <text evidence="1">The sequence shown here is derived from an EMBL/GenBank/DDBJ whole genome shotgun (WGS) entry which is preliminary data.</text>
</comment>
<proteinExistence type="predicted"/>
<dbReference type="EMBL" id="JAVXZY010000001">
    <property type="protein sequence ID" value="MDT8998610.1"/>
    <property type="molecule type" value="Genomic_DNA"/>
</dbReference>
<dbReference type="RefSeq" id="WP_315649022.1">
    <property type="nucleotide sequence ID" value="NZ_JAVXZY010000001.1"/>
</dbReference>
<protein>
    <submittedName>
        <fullName evidence="1">Transglutaminase-like cysteine peptidase</fullName>
    </submittedName>
</protein>
<dbReference type="PANTHER" id="PTHR39327:SF1">
    <property type="entry name" value="BLR5470 PROTEIN"/>
    <property type="match status" value="1"/>
</dbReference>
<dbReference type="Proteomes" id="UP001246372">
    <property type="component" value="Unassembled WGS sequence"/>
</dbReference>
<name>A0ABU3P8S3_9BURK</name>
<gene>
    <name evidence="1" type="ORF">RQP53_04925</name>
</gene>
<reference evidence="1" key="1">
    <citation type="submission" date="2023-09" db="EMBL/GenBank/DDBJ databases">
        <title>Paucibacter sp. APW11 Genome sequencing and assembly.</title>
        <authorList>
            <person name="Kim I."/>
        </authorList>
    </citation>
    <scope>NUCLEOTIDE SEQUENCE</scope>
    <source>
        <strain evidence="1">APW11</strain>
    </source>
</reference>
<sequence>MLLAAWLAQQPGLAWDVERVLEAAEQRGAKTLSQVQALRQLVERAASLDTPAKLALINNFFNQRVAYAEDTDAWGVIDYWASPLETLQKGRGDCEDYASAKYFSLLAAGVPGEQLRMVYVRAQLQGRSVAHMVLAHYASPEAEPTILDNLQTELRPASARRDLQPVFSFNAEGLWNGVAGSSAGNPVNRLSQWRDLLAKARAEGF</sequence>
<keyword evidence="2" id="KW-1185">Reference proteome</keyword>
<accession>A0ABU3P8S3</accession>
<dbReference type="Gene3D" id="3.10.620.30">
    <property type="match status" value="1"/>
</dbReference>
<dbReference type="InterPro" id="IPR038765">
    <property type="entry name" value="Papain-like_cys_pep_sf"/>
</dbReference>
<evidence type="ECO:0000313" key="2">
    <source>
        <dbReference type="Proteomes" id="UP001246372"/>
    </source>
</evidence>
<organism evidence="1 2">
    <name type="scientific">Roseateles aquae</name>
    <dbReference type="NCBI Taxonomy" id="3077235"/>
    <lineage>
        <taxon>Bacteria</taxon>
        <taxon>Pseudomonadati</taxon>
        <taxon>Pseudomonadota</taxon>
        <taxon>Betaproteobacteria</taxon>
        <taxon>Burkholderiales</taxon>
        <taxon>Sphaerotilaceae</taxon>
        <taxon>Roseateles</taxon>
    </lineage>
</organism>
<dbReference type="PANTHER" id="PTHR39327">
    <property type="match status" value="1"/>
</dbReference>
<dbReference type="Pfam" id="PF06035">
    <property type="entry name" value="Peptidase_C93"/>
    <property type="match status" value="1"/>
</dbReference>
<evidence type="ECO:0000313" key="1">
    <source>
        <dbReference type="EMBL" id="MDT8998610.1"/>
    </source>
</evidence>
<dbReference type="SUPFAM" id="SSF54001">
    <property type="entry name" value="Cysteine proteinases"/>
    <property type="match status" value="1"/>
</dbReference>
<dbReference type="InterPro" id="IPR010319">
    <property type="entry name" value="Transglutaminase-like_Cys_pept"/>
</dbReference>